<keyword evidence="1" id="KW-0732">Signal</keyword>
<accession>A0A0R3UMW7</accession>
<protein>
    <submittedName>
        <fullName evidence="4">Secreted protein</fullName>
    </submittedName>
</protein>
<keyword evidence="3" id="KW-1185">Reference proteome</keyword>
<reference evidence="4" key="2">
    <citation type="submission" date="2019-11" db="UniProtKB">
        <authorList>
            <consortium name="WormBaseParasite"/>
        </authorList>
    </citation>
    <scope>IDENTIFICATION</scope>
</reference>
<evidence type="ECO:0000313" key="4">
    <source>
        <dbReference type="WBParaSite" id="MCU_007876-RA"/>
    </source>
</evidence>
<dbReference type="EMBL" id="UXSR01005643">
    <property type="protein sequence ID" value="VDD83107.1"/>
    <property type="molecule type" value="Genomic_DNA"/>
</dbReference>
<organism evidence="4">
    <name type="scientific">Mesocestoides corti</name>
    <name type="common">Flatworm</name>
    <dbReference type="NCBI Taxonomy" id="53468"/>
    <lineage>
        <taxon>Eukaryota</taxon>
        <taxon>Metazoa</taxon>
        <taxon>Spiralia</taxon>
        <taxon>Lophotrochozoa</taxon>
        <taxon>Platyhelminthes</taxon>
        <taxon>Cestoda</taxon>
        <taxon>Eucestoda</taxon>
        <taxon>Cyclophyllidea</taxon>
        <taxon>Mesocestoididae</taxon>
        <taxon>Mesocestoides</taxon>
    </lineage>
</organism>
<evidence type="ECO:0000313" key="2">
    <source>
        <dbReference type="EMBL" id="VDD83107.1"/>
    </source>
</evidence>
<dbReference type="Proteomes" id="UP000267029">
    <property type="component" value="Unassembled WGS sequence"/>
</dbReference>
<reference evidence="2 3" key="1">
    <citation type="submission" date="2018-10" db="EMBL/GenBank/DDBJ databases">
        <authorList>
            <consortium name="Pathogen Informatics"/>
        </authorList>
    </citation>
    <scope>NUCLEOTIDE SEQUENCE [LARGE SCALE GENOMIC DNA]</scope>
</reference>
<sequence>MLDSTSRLITLLLCLLLLLPLLYPLPRGQMINDRHSRARLRTPRAHVERTRSLAYSVMSCDRRRIIACAHTKSKQLVTLLLLLVALPGV</sequence>
<proteinExistence type="predicted"/>
<evidence type="ECO:0000313" key="3">
    <source>
        <dbReference type="Proteomes" id="UP000267029"/>
    </source>
</evidence>
<name>A0A0R3UMW7_MESCO</name>
<feature type="chain" id="PRO_5043132297" evidence="1">
    <location>
        <begin position="29"/>
        <end position="89"/>
    </location>
</feature>
<dbReference type="WBParaSite" id="MCU_007876-RA">
    <property type="protein sequence ID" value="MCU_007876-RA"/>
    <property type="gene ID" value="MCU_007876"/>
</dbReference>
<evidence type="ECO:0000256" key="1">
    <source>
        <dbReference type="SAM" id="SignalP"/>
    </source>
</evidence>
<feature type="signal peptide" evidence="1">
    <location>
        <begin position="1"/>
        <end position="28"/>
    </location>
</feature>
<dbReference type="AlphaFoldDB" id="A0A0R3UMW7"/>
<gene>
    <name evidence="2" type="ORF">MCOS_LOCUS9110</name>
</gene>